<protein>
    <submittedName>
        <fullName evidence="3">Uncharacterized protein</fullName>
    </submittedName>
</protein>
<dbReference type="AlphaFoldDB" id="A0A370BMH5"/>
<keyword evidence="2" id="KW-1133">Transmembrane helix</keyword>
<keyword evidence="2" id="KW-0472">Membrane</keyword>
<evidence type="ECO:0000313" key="4">
    <source>
        <dbReference type="Proteomes" id="UP000253845"/>
    </source>
</evidence>
<dbReference type="Proteomes" id="UP000253845">
    <property type="component" value="Unassembled WGS sequence"/>
</dbReference>
<reference evidence="3 4" key="1">
    <citation type="submission" date="2018-07" db="EMBL/GenBank/DDBJ databases">
        <title>Section-level genome sequencing of Aspergillus section Nigri to investigate inter- and intra-species variation.</title>
        <authorList>
            <consortium name="DOE Joint Genome Institute"/>
            <person name="Vesth T.C."/>
            <person name="Nybo J.L."/>
            <person name="Theobald S."/>
            <person name="Frisvad J.C."/>
            <person name="Larsen T.O."/>
            <person name="Nielsen K.F."/>
            <person name="Hoof J.B."/>
            <person name="Brandl J."/>
            <person name="Salamov A."/>
            <person name="Riley R."/>
            <person name="Gladden J.M."/>
            <person name="Phatale P."/>
            <person name="Nielsen M.T."/>
            <person name="Lyhne E.K."/>
            <person name="Kogle M.E."/>
            <person name="Strasser K."/>
            <person name="McDonnell E."/>
            <person name="Barry K."/>
            <person name="Clum A."/>
            <person name="Chen C."/>
            <person name="Nolan M."/>
            <person name="Sandor L."/>
            <person name="Kuo A."/>
            <person name="Lipzen A."/>
            <person name="Hainaut M."/>
            <person name="Drula E."/>
            <person name="Tsang A."/>
            <person name="Magnuson J.K."/>
            <person name="Henrissat B."/>
            <person name="Wiebenga A."/>
            <person name="Simmons B.A."/>
            <person name="Makela M.R."/>
            <person name="De vries R.P."/>
            <person name="Grigoriev I.V."/>
            <person name="Mortensen U.H."/>
            <person name="Baker S.E."/>
            <person name="Andersen M.R."/>
        </authorList>
    </citation>
    <scope>NUCLEOTIDE SEQUENCE [LARGE SCALE GENOMIC DNA]</scope>
    <source>
        <strain evidence="3 4">ATCC 13496</strain>
    </source>
</reference>
<dbReference type="Pfam" id="PF11807">
    <property type="entry name" value="UstYa"/>
    <property type="match status" value="1"/>
</dbReference>
<sequence length="489" mass="55158">MARIMGGMTASIYTSTLEDDVELHRACYAIIDPLATILRGDPRCVAEGTMCEFVACILTVLLDYHGKARRRLSDRHLRGAFVVFYMKQPERQGDSDMHICLCQYIALSRGEGASGVKCRQPSYGRNAGVDLSNIGNHLRACMTMIARSEIWAGFPLYGNVSGLPAVCPCFSCVQNPADKGALMHNNSSMSLFQLIKAPFSKRRYEALHHGSDENIGEKPLCTACQRQYRGRKKLRELNICVMSGVFFTTVIIFLLLAVLFDTYLNSEKNAALRGSLYWSPILDDVELPQRIATMNSTLLPPPDPSIARQEPGPENDAEWYKYNDTPLFWLTREEIGKLGQNPDTAARWDREYWGHDEDLYVGKLDISHKAYDDYPGYHPNHHHDKRERDSSKMDWIHLSHCIDMLLQFVLCKADTGIVTFTYVEGQEAPWPDFHLKRQCGNLEPLLDWAKGREGIITKGRAILIQICLRVDGPSEIVIGRHVTAGSGRT</sequence>
<dbReference type="EMBL" id="KZ851936">
    <property type="protein sequence ID" value="RDH16783.1"/>
    <property type="molecule type" value="Genomic_DNA"/>
</dbReference>
<evidence type="ECO:0000256" key="2">
    <source>
        <dbReference type="SAM" id="Phobius"/>
    </source>
</evidence>
<keyword evidence="2" id="KW-0812">Transmembrane</keyword>
<name>A0A370BMH5_ASPNG</name>
<organism evidence="3 4">
    <name type="scientific">Aspergillus niger ATCC 13496</name>
    <dbReference type="NCBI Taxonomy" id="1353008"/>
    <lineage>
        <taxon>Eukaryota</taxon>
        <taxon>Fungi</taxon>
        <taxon>Dikarya</taxon>
        <taxon>Ascomycota</taxon>
        <taxon>Pezizomycotina</taxon>
        <taxon>Eurotiomycetes</taxon>
        <taxon>Eurotiomycetidae</taxon>
        <taxon>Eurotiales</taxon>
        <taxon>Aspergillaceae</taxon>
        <taxon>Aspergillus</taxon>
        <taxon>Aspergillus subgen. Circumdati</taxon>
    </lineage>
</organism>
<evidence type="ECO:0000256" key="1">
    <source>
        <dbReference type="ARBA" id="ARBA00035112"/>
    </source>
</evidence>
<comment type="similarity">
    <text evidence="1">Belongs to the ustYa family.</text>
</comment>
<feature type="transmembrane region" description="Helical" evidence="2">
    <location>
        <begin position="237"/>
        <end position="260"/>
    </location>
</feature>
<gene>
    <name evidence="3" type="ORF">M747DRAFT_317704</name>
</gene>
<dbReference type="InterPro" id="IPR021765">
    <property type="entry name" value="UstYa-like"/>
</dbReference>
<evidence type="ECO:0000313" key="3">
    <source>
        <dbReference type="EMBL" id="RDH16783.1"/>
    </source>
</evidence>
<accession>A0A370BMH5</accession>
<proteinExistence type="inferred from homology"/>
<dbReference type="VEuPathDB" id="FungiDB:M747DRAFT_317704"/>
<dbReference type="GO" id="GO:0043386">
    <property type="term" value="P:mycotoxin biosynthetic process"/>
    <property type="evidence" value="ECO:0007669"/>
    <property type="project" value="InterPro"/>
</dbReference>
<dbReference type="PANTHER" id="PTHR33365:SF14">
    <property type="entry name" value="TAT PATHWAY SIGNAL SEQUENCE"/>
    <property type="match status" value="1"/>
</dbReference>
<dbReference type="PANTHER" id="PTHR33365">
    <property type="entry name" value="YALI0B05434P"/>
    <property type="match status" value="1"/>
</dbReference>